<proteinExistence type="predicted"/>
<keyword evidence="2" id="KW-1185">Reference proteome</keyword>
<sequence length="245" mass="27419">MNYGGYSLTTSRQVGVGYVKDMHFYDSDGAEVGEFRNVGPYMVTQFGILMEHRPRTDAIPEERRPGVFYFDFRNKTLVGPIAPYSDFGDSSFNTWSQASRYTYGDLILLRGTSTSEGQYVSIVDLGSGQVVFDLDRTKVAGLRLKEAFLGDRYLYLTKSDQRSVVDYQTKEEVATDWALRPVFKLAEGWALLRVGHESENHSLMASGICINVYWTTCTRGQSVHPIANEYIAAGVGGGAYTGPWY</sequence>
<dbReference type="Proteomes" id="UP000194632">
    <property type="component" value="Unassembled WGS sequence"/>
</dbReference>
<gene>
    <name evidence="1" type="ORF">CA982_20720</name>
</gene>
<organism evidence="1 2">
    <name type="scientific">Gordonia lacunae</name>
    <dbReference type="NCBI Taxonomy" id="417102"/>
    <lineage>
        <taxon>Bacteria</taxon>
        <taxon>Bacillati</taxon>
        <taxon>Actinomycetota</taxon>
        <taxon>Actinomycetes</taxon>
        <taxon>Mycobacteriales</taxon>
        <taxon>Gordoniaceae</taxon>
        <taxon>Gordonia</taxon>
    </lineage>
</organism>
<accession>A0A243Q5H0</accession>
<evidence type="ECO:0000313" key="1">
    <source>
        <dbReference type="EMBL" id="OUC76672.1"/>
    </source>
</evidence>
<dbReference type="AlphaFoldDB" id="A0A243Q5H0"/>
<evidence type="ECO:0000313" key="2">
    <source>
        <dbReference type="Proteomes" id="UP000194632"/>
    </source>
</evidence>
<reference evidence="1 2" key="1">
    <citation type="submission" date="2017-05" db="EMBL/GenBank/DDBJ databases">
        <title>Biotechnological potential of actinobacteria isolated from South African environments.</title>
        <authorList>
            <person name="Le Roes-Hill M."/>
            <person name="Prins A."/>
            <person name="Durrell K.A."/>
        </authorList>
    </citation>
    <scope>NUCLEOTIDE SEQUENCE [LARGE SCALE GENOMIC DNA]</scope>
    <source>
        <strain evidence="1">BS2</strain>
    </source>
</reference>
<dbReference type="EMBL" id="NGFO01000029">
    <property type="protein sequence ID" value="OUC76672.1"/>
    <property type="molecule type" value="Genomic_DNA"/>
</dbReference>
<name>A0A243Q5H0_9ACTN</name>
<comment type="caution">
    <text evidence="1">The sequence shown here is derived from an EMBL/GenBank/DDBJ whole genome shotgun (WGS) entry which is preliminary data.</text>
</comment>
<protein>
    <submittedName>
        <fullName evidence="1">Uncharacterized protein</fullName>
    </submittedName>
</protein>